<feature type="domain" description="Endonuclease/exonuclease/phosphatase" evidence="1">
    <location>
        <begin position="100"/>
        <end position="212"/>
    </location>
</feature>
<dbReference type="InterPro" id="IPR036691">
    <property type="entry name" value="Endo/exonu/phosph_ase_sf"/>
</dbReference>
<proteinExistence type="predicted"/>
<dbReference type="Gene3D" id="3.60.10.10">
    <property type="entry name" value="Endonuclease/exonuclease/phosphatase"/>
    <property type="match status" value="1"/>
</dbReference>
<accession>A0A147BG85</accession>
<dbReference type="PANTHER" id="PTHR33395">
    <property type="entry name" value="TRANSCRIPTASE, PUTATIVE-RELATED-RELATED"/>
    <property type="match status" value="1"/>
</dbReference>
<protein>
    <submittedName>
        <fullName evidence="2">Putative pol polyprotein</fullName>
    </submittedName>
</protein>
<name>A0A147BG85_IXORI</name>
<sequence>FSLLNLNARSLFPKSTEFACIASSYCPHVICVTETWLHDSILDCEFTPSNYDVVRCDRSSGRGGGVALFFRSGVRFTVLPSLANTESLWCKVHVDKFVIVIGAVYRAPGSSAQVLFDIHDYILKHNLRNYKLILTGDFNLPDIDWSTLTVGSRDKQLCNALVDIAISFDLDQVVHQYTRDDSILDLVFLSHSITLSCFECSVVRGLSDHSAVFVTLNIRVLHAKPEVVSFPDFSRADDVSILDFLSFYFDEFVALSNDCDVDMLLSKFCTLVSDCISKFVPVKI</sequence>
<dbReference type="Pfam" id="PF14529">
    <property type="entry name" value="Exo_endo_phos_2"/>
    <property type="match status" value="1"/>
</dbReference>
<dbReference type="GO" id="GO:0007508">
    <property type="term" value="P:larval heart development"/>
    <property type="evidence" value="ECO:0007669"/>
    <property type="project" value="TreeGrafter"/>
</dbReference>
<dbReference type="GO" id="GO:0031012">
    <property type="term" value="C:extracellular matrix"/>
    <property type="evidence" value="ECO:0007669"/>
    <property type="project" value="TreeGrafter"/>
</dbReference>
<dbReference type="PANTHER" id="PTHR33395:SF22">
    <property type="entry name" value="REVERSE TRANSCRIPTASE DOMAIN-CONTAINING PROTEIN"/>
    <property type="match status" value="1"/>
</dbReference>
<reference evidence="2" key="1">
    <citation type="journal article" date="2018" name="PLoS Negl. Trop. Dis.">
        <title>Sialome diversity of ticks revealed by RNAseq of single tick salivary glands.</title>
        <authorList>
            <person name="Perner J."/>
            <person name="Kropackova S."/>
            <person name="Kopacek P."/>
            <person name="Ribeiro J.M."/>
        </authorList>
    </citation>
    <scope>NUCLEOTIDE SEQUENCE</scope>
    <source>
        <strain evidence="2">Siblings of single egg batch collected in Ceske Budejovice</strain>
        <tissue evidence="2">Salivary glands</tissue>
    </source>
</reference>
<organism evidence="2">
    <name type="scientific">Ixodes ricinus</name>
    <name type="common">Common tick</name>
    <name type="synonym">Acarus ricinus</name>
    <dbReference type="NCBI Taxonomy" id="34613"/>
    <lineage>
        <taxon>Eukaryota</taxon>
        <taxon>Metazoa</taxon>
        <taxon>Ecdysozoa</taxon>
        <taxon>Arthropoda</taxon>
        <taxon>Chelicerata</taxon>
        <taxon>Arachnida</taxon>
        <taxon>Acari</taxon>
        <taxon>Parasitiformes</taxon>
        <taxon>Ixodida</taxon>
        <taxon>Ixodoidea</taxon>
        <taxon>Ixodidae</taxon>
        <taxon>Ixodinae</taxon>
        <taxon>Ixodes</taxon>
    </lineage>
</organism>
<evidence type="ECO:0000313" key="2">
    <source>
        <dbReference type="EMBL" id="JAR89796.1"/>
    </source>
</evidence>
<dbReference type="SUPFAM" id="SSF56219">
    <property type="entry name" value="DNase I-like"/>
    <property type="match status" value="1"/>
</dbReference>
<dbReference type="EMBL" id="GEGO01005608">
    <property type="protein sequence ID" value="JAR89796.1"/>
    <property type="molecule type" value="Transcribed_RNA"/>
</dbReference>
<dbReference type="InterPro" id="IPR005135">
    <property type="entry name" value="Endo/exonuclease/phosphatase"/>
</dbReference>
<dbReference type="GO" id="GO:0061343">
    <property type="term" value="P:cell adhesion involved in heart morphogenesis"/>
    <property type="evidence" value="ECO:0007669"/>
    <property type="project" value="TreeGrafter"/>
</dbReference>
<dbReference type="AlphaFoldDB" id="A0A147BG85"/>
<dbReference type="GO" id="GO:0003824">
    <property type="term" value="F:catalytic activity"/>
    <property type="evidence" value="ECO:0007669"/>
    <property type="project" value="InterPro"/>
</dbReference>
<feature type="non-terminal residue" evidence="2">
    <location>
        <position position="1"/>
    </location>
</feature>
<evidence type="ECO:0000259" key="1">
    <source>
        <dbReference type="Pfam" id="PF14529"/>
    </source>
</evidence>